<reference evidence="1 2" key="2">
    <citation type="journal article" date="2022" name="Mol. Ecol. Resour.">
        <title>The genomes of chicory, endive, great burdock and yacon provide insights into Asteraceae paleo-polyploidization history and plant inulin production.</title>
        <authorList>
            <person name="Fan W."/>
            <person name="Wang S."/>
            <person name="Wang H."/>
            <person name="Wang A."/>
            <person name="Jiang F."/>
            <person name="Liu H."/>
            <person name="Zhao H."/>
            <person name="Xu D."/>
            <person name="Zhang Y."/>
        </authorList>
    </citation>
    <scope>NUCLEOTIDE SEQUENCE [LARGE SCALE GENOMIC DNA]</scope>
    <source>
        <strain evidence="2">cv. Niubang</strain>
    </source>
</reference>
<sequence length="112" mass="12222">MDDRILEITDQQNPPDETMMTPLVVSKSVHICEVATPLEGSNKSATTIHHQQLVPTSNEPRTDTPRLLVIEKDKGKAIISSTSCNEGQGEGNNSDKQLKMFEDFVAPSSISA</sequence>
<evidence type="ECO:0000313" key="1">
    <source>
        <dbReference type="EMBL" id="KAI3692749.1"/>
    </source>
</evidence>
<accession>A0ACB8Z505</accession>
<reference evidence="2" key="1">
    <citation type="journal article" date="2022" name="Mol. Ecol. Resour.">
        <title>The genomes of chicory, endive, great burdock and yacon provide insights into Asteraceae palaeo-polyploidization history and plant inulin production.</title>
        <authorList>
            <person name="Fan W."/>
            <person name="Wang S."/>
            <person name="Wang H."/>
            <person name="Wang A."/>
            <person name="Jiang F."/>
            <person name="Liu H."/>
            <person name="Zhao H."/>
            <person name="Xu D."/>
            <person name="Zhang Y."/>
        </authorList>
    </citation>
    <scope>NUCLEOTIDE SEQUENCE [LARGE SCALE GENOMIC DNA]</scope>
    <source>
        <strain evidence="2">cv. Niubang</strain>
    </source>
</reference>
<organism evidence="1 2">
    <name type="scientific">Arctium lappa</name>
    <name type="common">Greater burdock</name>
    <name type="synonym">Lappa major</name>
    <dbReference type="NCBI Taxonomy" id="4217"/>
    <lineage>
        <taxon>Eukaryota</taxon>
        <taxon>Viridiplantae</taxon>
        <taxon>Streptophyta</taxon>
        <taxon>Embryophyta</taxon>
        <taxon>Tracheophyta</taxon>
        <taxon>Spermatophyta</taxon>
        <taxon>Magnoliopsida</taxon>
        <taxon>eudicotyledons</taxon>
        <taxon>Gunneridae</taxon>
        <taxon>Pentapetalae</taxon>
        <taxon>asterids</taxon>
        <taxon>campanulids</taxon>
        <taxon>Asterales</taxon>
        <taxon>Asteraceae</taxon>
        <taxon>Carduoideae</taxon>
        <taxon>Cardueae</taxon>
        <taxon>Arctiinae</taxon>
        <taxon>Arctium</taxon>
    </lineage>
</organism>
<name>A0ACB8Z505_ARCLA</name>
<gene>
    <name evidence="1" type="ORF">L6452_32571</name>
</gene>
<comment type="caution">
    <text evidence="1">The sequence shown here is derived from an EMBL/GenBank/DDBJ whole genome shotgun (WGS) entry which is preliminary data.</text>
</comment>
<keyword evidence="2" id="KW-1185">Reference proteome</keyword>
<evidence type="ECO:0000313" key="2">
    <source>
        <dbReference type="Proteomes" id="UP001055879"/>
    </source>
</evidence>
<dbReference type="Proteomes" id="UP001055879">
    <property type="component" value="Linkage Group LG11"/>
</dbReference>
<protein>
    <submittedName>
        <fullName evidence="1">Uncharacterized protein</fullName>
    </submittedName>
</protein>
<proteinExistence type="predicted"/>
<dbReference type="EMBL" id="CM042057">
    <property type="protein sequence ID" value="KAI3692749.1"/>
    <property type="molecule type" value="Genomic_DNA"/>
</dbReference>